<feature type="compositionally biased region" description="Gly residues" evidence="1">
    <location>
        <begin position="740"/>
        <end position="785"/>
    </location>
</feature>
<protein>
    <submittedName>
        <fullName evidence="2">Uncharacterized protein</fullName>
    </submittedName>
</protein>
<feature type="compositionally biased region" description="Acidic residues" evidence="1">
    <location>
        <begin position="1002"/>
        <end position="1012"/>
    </location>
</feature>
<feature type="compositionally biased region" description="Polar residues" evidence="1">
    <location>
        <begin position="892"/>
        <end position="901"/>
    </location>
</feature>
<feature type="compositionally biased region" description="Polar residues" evidence="1">
    <location>
        <begin position="1019"/>
        <end position="1030"/>
    </location>
</feature>
<keyword evidence="3" id="KW-1185">Reference proteome</keyword>
<name>A0A388JY85_CHABU</name>
<dbReference type="AlphaFoldDB" id="A0A388JY85"/>
<evidence type="ECO:0000256" key="1">
    <source>
        <dbReference type="SAM" id="MobiDB-lite"/>
    </source>
</evidence>
<organism evidence="2 3">
    <name type="scientific">Chara braunii</name>
    <name type="common">Braun's stonewort</name>
    <dbReference type="NCBI Taxonomy" id="69332"/>
    <lineage>
        <taxon>Eukaryota</taxon>
        <taxon>Viridiplantae</taxon>
        <taxon>Streptophyta</taxon>
        <taxon>Charophyceae</taxon>
        <taxon>Charales</taxon>
        <taxon>Characeae</taxon>
        <taxon>Chara</taxon>
    </lineage>
</organism>
<dbReference type="Gramene" id="GBG62712">
    <property type="protein sequence ID" value="GBG62712"/>
    <property type="gene ID" value="CBR_g31729"/>
</dbReference>
<dbReference type="Proteomes" id="UP000265515">
    <property type="component" value="Unassembled WGS sequence"/>
</dbReference>
<reference evidence="2 3" key="1">
    <citation type="journal article" date="2018" name="Cell">
        <title>The Chara Genome: Secondary Complexity and Implications for Plant Terrestrialization.</title>
        <authorList>
            <person name="Nishiyama T."/>
            <person name="Sakayama H."/>
            <person name="Vries J.D."/>
            <person name="Buschmann H."/>
            <person name="Saint-Marcoux D."/>
            <person name="Ullrich K.K."/>
            <person name="Haas F.B."/>
            <person name="Vanderstraeten L."/>
            <person name="Becker D."/>
            <person name="Lang D."/>
            <person name="Vosolsobe S."/>
            <person name="Rombauts S."/>
            <person name="Wilhelmsson P.K.I."/>
            <person name="Janitza P."/>
            <person name="Kern R."/>
            <person name="Heyl A."/>
            <person name="Rumpler F."/>
            <person name="Villalobos L.I.A.C."/>
            <person name="Clay J.M."/>
            <person name="Skokan R."/>
            <person name="Toyoda A."/>
            <person name="Suzuki Y."/>
            <person name="Kagoshima H."/>
            <person name="Schijlen E."/>
            <person name="Tajeshwar N."/>
            <person name="Catarino B."/>
            <person name="Hetherington A.J."/>
            <person name="Saltykova A."/>
            <person name="Bonnot C."/>
            <person name="Breuninger H."/>
            <person name="Symeonidi A."/>
            <person name="Radhakrishnan G.V."/>
            <person name="Van Nieuwerburgh F."/>
            <person name="Deforce D."/>
            <person name="Chang C."/>
            <person name="Karol K.G."/>
            <person name="Hedrich R."/>
            <person name="Ulvskov P."/>
            <person name="Glockner G."/>
            <person name="Delwiche C.F."/>
            <person name="Petrasek J."/>
            <person name="Van de Peer Y."/>
            <person name="Friml J."/>
            <person name="Beilby M."/>
            <person name="Dolan L."/>
            <person name="Kohara Y."/>
            <person name="Sugano S."/>
            <person name="Fujiyama A."/>
            <person name="Delaux P.-M."/>
            <person name="Quint M."/>
            <person name="TheiBen G."/>
            <person name="Hagemann M."/>
            <person name="Harholt J."/>
            <person name="Dunand C."/>
            <person name="Zachgo S."/>
            <person name="Langdale J."/>
            <person name="Maumus F."/>
            <person name="Straeten D.V.D."/>
            <person name="Gould S.B."/>
            <person name="Rensing S.A."/>
        </authorList>
    </citation>
    <scope>NUCLEOTIDE SEQUENCE [LARGE SCALE GENOMIC DNA]</scope>
    <source>
        <strain evidence="2 3">S276</strain>
    </source>
</reference>
<comment type="caution">
    <text evidence="2">The sequence shown here is derived from an EMBL/GenBank/DDBJ whole genome shotgun (WGS) entry which is preliminary data.</text>
</comment>
<feature type="compositionally biased region" description="Polar residues" evidence="1">
    <location>
        <begin position="796"/>
        <end position="810"/>
    </location>
</feature>
<feature type="region of interest" description="Disordered" evidence="1">
    <location>
        <begin position="724"/>
        <end position="811"/>
    </location>
</feature>
<feature type="compositionally biased region" description="Polar residues" evidence="1">
    <location>
        <begin position="852"/>
        <end position="869"/>
    </location>
</feature>
<feature type="compositionally biased region" description="Basic and acidic residues" evidence="1">
    <location>
        <begin position="948"/>
        <end position="966"/>
    </location>
</feature>
<feature type="region of interest" description="Disordered" evidence="1">
    <location>
        <begin position="839"/>
        <end position="1043"/>
    </location>
</feature>
<evidence type="ECO:0000313" key="3">
    <source>
        <dbReference type="Proteomes" id="UP000265515"/>
    </source>
</evidence>
<gene>
    <name evidence="2" type="ORF">CBR_g31729</name>
</gene>
<feature type="region of interest" description="Disordered" evidence="1">
    <location>
        <begin position="96"/>
        <end position="151"/>
    </location>
</feature>
<sequence length="1043" mass="112846">MPLKLCGGCESSGAATEGGNLGSSAATQLQQTDSRGQFGDIEDEATLLATSSPLTRRNRSVLCIPGVRQATAVREEVAADPGKAAAQCELDLETVEGHGTENKTVGGEGTQGTPQKRRRDRKDDLVGSSKKQKTKTPKSAGEKRKGTGRNRTARVASVLACEVVWVQAGSPSLAKLGKLSVQEMVQLVKCDHVLIQLWNYYQFKHEKRSDTDWIQKYPFLKSSSAVFRKFGSRGLDDDLWDGSRKHVSNSALFKDCLPYMGCKEDHSIEATEKLAGHKKLTVDWRNKVLSVLTRSRLKSREITLAEGIVHIKWKDTGDATSIAPFGSDPLEADIRSAELKEAVAATKIYEGRLPKGVTAAVRLPQRVTQTNVSDIPFTPSDWSQTAPERQCSVYGDMERNPTQLVGLLDFLSKKGEDVVLLGKRHARSVWELMKAGRHVFAMEGNSDLLQFAMQLVKSEVNSGAHNCEFMVVKAIRDRVWSNKTNMWFKLSERKRNKIYDFLFLQTRSRKETNAEYVRHKDHILALLDNQYFASRMNEKTFLERLQPLYFVESEEQLKFGSYASLISTDDEAATGVEFDANVKEEESDTESLDLQCDPHPSEHARASSSTGPSSSAAPLVSPTARLTPALRRWRVIQPAIQKGEWVMAIAVPGAGWVSIPRESKSYFLHLARISVLQKVRAENDRFAPDDLSVVSTAGRLFDELQDNCWLEMTEDYYDLDTSPSKGVVDGKVPPPTGPHGSLGRGAPGGGGDGGGGAGGGKGIPPGGEGGSHGGTMTTGGSGGVAGFAVDRHPSTGPWQEHTTQSADLPTSSVASAREALAALVALGSRSGGTLKSVGIQTTSVEEPPERSALQSRSGLGEPSQDSTFGSGAVRDGNVSPKRERPPPGLQREATSAGSGDTETTKSAEIRTSSGEGCRPGIVVPPRGAACTETEGRSLGFNTGTGEGIELHGREVGEGMEEGKEAQEGEEEGEKGEEGKEGGETELIEMLEGREGAKGDVSIGDDEGEDNEDDARQESRMTSSDNCTESITRMMLTTMPRQWR</sequence>
<accession>A0A388JY85</accession>
<feature type="compositionally biased region" description="Low complexity" evidence="1">
    <location>
        <begin position="606"/>
        <end position="617"/>
    </location>
</feature>
<proteinExistence type="predicted"/>
<evidence type="ECO:0000313" key="2">
    <source>
        <dbReference type="EMBL" id="GBG62712.1"/>
    </source>
</evidence>
<dbReference type="EMBL" id="BFEA01000031">
    <property type="protein sequence ID" value="GBG62712.1"/>
    <property type="molecule type" value="Genomic_DNA"/>
</dbReference>
<feature type="region of interest" description="Disordered" evidence="1">
    <location>
        <begin position="582"/>
        <end position="621"/>
    </location>
</feature>